<dbReference type="OrthoDB" id="2364732at2759"/>
<dbReference type="InterPro" id="IPR027417">
    <property type="entry name" value="P-loop_NTPase"/>
</dbReference>
<proteinExistence type="predicted"/>
<feature type="non-terminal residue" evidence="1">
    <location>
        <position position="1"/>
    </location>
</feature>
<sequence>TESHWPCQSCSCKKGVFFNLDNECIYCSHSIMEHQDDLFAPWSPAIDYPCERQGLVNSVLKMVQDVGVVVIRATPQVGKTTLLNLLGRHIVHHEANLEPVYIEWKTREERKNVPYTEYMEREKQEYIKINAKQRAAHGTTKTRRNTRTIYLIDEAQFSYEEDKFWNLLAKNKPTRNSVLYVLVCVYGAQGISHARQAHIESQALQMHALHRIELRPTDHCPLSMLFSVQEASNVINKWAIDSRIPIKEVAYSRFFAGSETSDIRLKQLCINAIARFSPEALLNRSRRGGWNIPEAAFQNELYHCLNIERQHLPVLSEYSHRGNGRIDFFMSRQRWGIELLQSGTSSDIINHLTRFSTNGTYEQWRIMEDFMVINFCPRSALRKVAIEERFKPHFLNVVIEPQEFVAEIYSHDMQLIQSWFLGEGRERCNAISSSSVTPEL</sequence>
<evidence type="ECO:0000313" key="1">
    <source>
        <dbReference type="EMBL" id="PVI08714.1"/>
    </source>
</evidence>
<dbReference type="SUPFAM" id="SSF52540">
    <property type="entry name" value="P-loop containing nucleoside triphosphate hydrolases"/>
    <property type="match status" value="1"/>
</dbReference>
<dbReference type="AlphaFoldDB" id="A0A2V1EG27"/>
<protein>
    <submittedName>
        <fullName evidence="1">Uncharacterized protein</fullName>
    </submittedName>
</protein>
<dbReference type="EMBL" id="KZ805300">
    <property type="protein sequence ID" value="PVI08714.1"/>
    <property type="molecule type" value="Genomic_DNA"/>
</dbReference>
<organism evidence="1 2">
    <name type="scientific">Periconia macrospinosa</name>
    <dbReference type="NCBI Taxonomy" id="97972"/>
    <lineage>
        <taxon>Eukaryota</taxon>
        <taxon>Fungi</taxon>
        <taxon>Dikarya</taxon>
        <taxon>Ascomycota</taxon>
        <taxon>Pezizomycotina</taxon>
        <taxon>Dothideomycetes</taxon>
        <taxon>Pleosporomycetidae</taxon>
        <taxon>Pleosporales</taxon>
        <taxon>Massarineae</taxon>
        <taxon>Periconiaceae</taxon>
        <taxon>Periconia</taxon>
    </lineage>
</organism>
<evidence type="ECO:0000313" key="2">
    <source>
        <dbReference type="Proteomes" id="UP000244855"/>
    </source>
</evidence>
<feature type="non-terminal residue" evidence="1">
    <location>
        <position position="440"/>
    </location>
</feature>
<name>A0A2V1EG27_9PLEO</name>
<reference evidence="1 2" key="1">
    <citation type="journal article" date="2018" name="Sci. Rep.">
        <title>Comparative genomics provides insights into the lifestyle and reveals functional heterogeneity of dark septate endophytic fungi.</title>
        <authorList>
            <person name="Knapp D.G."/>
            <person name="Nemeth J.B."/>
            <person name="Barry K."/>
            <person name="Hainaut M."/>
            <person name="Henrissat B."/>
            <person name="Johnson J."/>
            <person name="Kuo A."/>
            <person name="Lim J.H.P."/>
            <person name="Lipzen A."/>
            <person name="Nolan M."/>
            <person name="Ohm R.A."/>
            <person name="Tamas L."/>
            <person name="Grigoriev I.V."/>
            <person name="Spatafora J.W."/>
            <person name="Nagy L.G."/>
            <person name="Kovacs G.M."/>
        </authorList>
    </citation>
    <scope>NUCLEOTIDE SEQUENCE [LARGE SCALE GENOMIC DNA]</scope>
    <source>
        <strain evidence="1 2">DSE2036</strain>
    </source>
</reference>
<accession>A0A2V1EG27</accession>
<keyword evidence="2" id="KW-1185">Reference proteome</keyword>
<gene>
    <name evidence="1" type="ORF">DM02DRAFT_466219</name>
</gene>
<dbReference type="STRING" id="97972.A0A2V1EG27"/>
<dbReference type="Proteomes" id="UP000244855">
    <property type="component" value="Unassembled WGS sequence"/>
</dbReference>